<dbReference type="Proteomes" id="UP000887580">
    <property type="component" value="Unplaced"/>
</dbReference>
<evidence type="ECO:0000313" key="2">
    <source>
        <dbReference type="WBParaSite" id="PS1159_v2.g22344.t1"/>
    </source>
</evidence>
<sequence length="123" mass="12891">MFLVKGCFPTSPGGTPITTTTPLPSGDCCPALVQTPISNQLADGFMSFAYNSDTCRSTATVTCQQPQGQGLELQAAIVVNQINFIDVALDTLTLPATCVGGVWQMAQPPLNINEISCVLTDPV</sequence>
<name>A0AC35G0K7_9BILA</name>
<protein>
    <submittedName>
        <fullName evidence="2">C6 domain-containing protein</fullName>
    </submittedName>
</protein>
<proteinExistence type="predicted"/>
<dbReference type="WBParaSite" id="PS1159_v2.g22344.t1">
    <property type="protein sequence ID" value="PS1159_v2.g22344.t1"/>
    <property type="gene ID" value="PS1159_v2.g22344"/>
</dbReference>
<organism evidence="1 2">
    <name type="scientific">Panagrolaimus sp. PS1159</name>
    <dbReference type="NCBI Taxonomy" id="55785"/>
    <lineage>
        <taxon>Eukaryota</taxon>
        <taxon>Metazoa</taxon>
        <taxon>Ecdysozoa</taxon>
        <taxon>Nematoda</taxon>
        <taxon>Chromadorea</taxon>
        <taxon>Rhabditida</taxon>
        <taxon>Tylenchina</taxon>
        <taxon>Panagrolaimomorpha</taxon>
        <taxon>Panagrolaimoidea</taxon>
        <taxon>Panagrolaimidae</taxon>
        <taxon>Panagrolaimus</taxon>
    </lineage>
</organism>
<reference evidence="2" key="1">
    <citation type="submission" date="2022-11" db="UniProtKB">
        <authorList>
            <consortium name="WormBaseParasite"/>
        </authorList>
    </citation>
    <scope>IDENTIFICATION</scope>
</reference>
<accession>A0AC35G0K7</accession>
<evidence type="ECO:0000313" key="1">
    <source>
        <dbReference type="Proteomes" id="UP000887580"/>
    </source>
</evidence>